<feature type="transmembrane region" description="Helical" evidence="5">
    <location>
        <begin position="21"/>
        <end position="44"/>
    </location>
</feature>
<dbReference type="InterPro" id="IPR017500">
    <property type="entry name" value="Phage_infect_YhgE_N"/>
</dbReference>
<gene>
    <name evidence="7" type="ORF">FYJ24_06095</name>
</gene>
<comment type="subcellular location">
    <subcellularLocation>
        <location evidence="1">Membrane</location>
        <topology evidence="1">Multi-pass membrane protein</topology>
    </subcellularLocation>
</comment>
<evidence type="ECO:0000313" key="8">
    <source>
        <dbReference type="Proteomes" id="UP000470875"/>
    </source>
</evidence>
<feature type="domain" description="ABC-2 type transporter transmembrane" evidence="6">
    <location>
        <begin position="25"/>
        <end position="159"/>
    </location>
</feature>
<evidence type="ECO:0000256" key="2">
    <source>
        <dbReference type="ARBA" id="ARBA00022692"/>
    </source>
</evidence>
<dbReference type="PANTHER" id="PTHR43077:SF10">
    <property type="entry name" value="TRANSPORT PERMEASE PROTEIN"/>
    <property type="match status" value="1"/>
</dbReference>
<keyword evidence="3 5" id="KW-1133">Transmembrane helix</keyword>
<dbReference type="NCBIfam" id="TIGR03062">
    <property type="entry name" value="pip_yhgE_Cterm"/>
    <property type="match status" value="1"/>
</dbReference>
<organism evidence="7 8">
    <name type="scientific">Scrofimicrobium canadense</name>
    <dbReference type="NCBI Taxonomy" id="2652290"/>
    <lineage>
        <taxon>Bacteria</taxon>
        <taxon>Bacillati</taxon>
        <taxon>Actinomycetota</taxon>
        <taxon>Actinomycetes</taxon>
        <taxon>Actinomycetales</taxon>
        <taxon>Actinomycetaceae</taxon>
        <taxon>Scrofimicrobium</taxon>
    </lineage>
</organism>
<feature type="transmembrane region" description="Helical" evidence="5">
    <location>
        <begin position="633"/>
        <end position="651"/>
    </location>
</feature>
<protein>
    <submittedName>
        <fullName evidence="7">YhgE/Pip domain-containing protein</fullName>
    </submittedName>
</protein>
<dbReference type="Proteomes" id="UP000470875">
    <property type="component" value="Unassembled WGS sequence"/>
</dbReference>
<feature type="transmembrane region" description="Helical" evidence="5">
    <location>
        <begin position="602"/>
        <end position="626"/>
    </location>
</feature>
<dbReference type="Pfam" id="PF12698">
    <property type="entry name" value="ABC2_membrane_3"/>
    <property type="match status" value="2"/>
</dbReference>
<keyword evidence="4 5" id="KW-0472">Membrane</keyword>
<reference evidence="7 8" key="1">
    <citation type="submission" date="2019-08" db="EMBL/GenBank/DDBJ databases">
        <title>In-depth cultivation of the pig gut microbiome towards novel bacterial diversity and tailored functional studies.</title>
        <authorList>
            <person name="Wylensek D."/>
            <person name="Hitch T.C.A."/>
            <person name="Clavel T."/>
        </authorList>
    </citation>
    <scope>NUCLEOTIDE SEQUENCE [LARGE SCALE GENOMIC DNA]</scope>
    <source>
        <strain evidence="7 8">WB03_NA08</strain>
    </source>
</reference>
<evidence type="ECO:0000256" key="4">
    <source>
        <dbReference type="ARBA" id="ARBA00023136"/>
    </source>
</evidence>
<sequence length="728" mass="76766">MKDVFRLMRRDLRRATSNVMALIVIFGLVIIPSLFTWFNVIASWDPFSNTGNLKVAVANTDAGYTSELMPIPINVGDQVVAALRENDQLDWVITSEDDAIDGTKSGEYYAALVLPHSFSTDMLTFFADGGKVADIAYYTNEKKNALAPTITGQGAEGLSTKISETFSETLGNIAFGLVSSMSQYLDDADAKAALTRLEAKVSEVSGQLRAGAQTADMFTALVQSTIPLVDSASALMAGTHDALSDAGNAAGGAISSAQVLKTTLGSATDAFSTAIEQTLSGYDAVADSIDELFSNADQTSSSQVAVLDTLAQRVDQQIASYTDVQTTLKDTVGPLLPEAAQPALEKVLGRLDQIISRQESVRDRLREASEDVASGNASIQSTHQAITQSLNEAKTALTSAGDSYQQDLKPQLDALSNTLTSIENDVSTVKADLSTALAGLTGSSDGISSALTQTQQATQSISQTLNSTADTFDRISQTLASAADGGDLQALADIVGTDPHTFAASLAQPIALDRIAVFPTVSFGAGMAPLYTTLSLWVGALLMTVAIKAGVGKNPLPGKTDLSPTQKYLGRYGIFALLGLAQSGLVMLGLILFIGVQPAHPFLLLVAGMVTSLVFTLLIYTFVVAFGNAGKALAVLLLVIQISGAGGAYPLQLLPQWFQSISPFLPATHAIDAMRAATSGIYQGDYWISLGLLLLFVVPTLILGLVLRRPLIRFNHNLVEAVESTKLM</sequence>
<evidence type="ECO:0000256" key="3">
    <source>
        <dbReference type="ARBA" id="ARBA00022989"/>
    </source>
</evidence>
<evidence type="ECO:0000256" key="1">
    <source>
        <dbReference type="ARBA" id="ARBA00004141"/>
    </source>
</evidence>
<feature type="transmembrane region" description="Helical" evidence="5">
    <location>
        <begin position="530"/>
        <end position="551"/>
    </location>
</feature>
<evidence type="ECO:0000259" key="6">
    <source>
        <dbReference type="Pfam" id="PF12698"/>
    </source>
</evidence>
<dbReference type="GO" id="GO:0016020">
    <property type="term" value="C:membrane"/>
    <property type="evidence" value="ECO:0007669"/>
    <property type="project" value="UniProtKB-SubCell"/>
</dbReference>
<dbReference type="InterPro" id="IPR017501">
    <property type="entry name" value="Phage_infect_YhgE_C"/>
</dbReference>
<keyword evidence="8" id="KW-1185">Reference proteome</keyword>
<dbReference type="GO" id="GO:0140359">
    <property type="term" value="F:ABC-type transporter activity"/>
    <property type="evidence" value="ECO:0007669"/>
    <property type="project" value="InterPro"/>
</dbReference>
<dbReference type="InterPro" id="IPR051328">
    <property type="entry name" value="T7SS_ABC-Transporter"/>
</dbReference>
<dbReference type="NCBIfam" id="TIGR03061">
    <property type="entry name" value="pip_yhgE_Nterm"/>
    <property type="match status" value="1"/>
</dbReference>
<feature type="transmembrane region" description="Helical" evidence="5">
    <location>
        <begin position="686"/>
        <end position="707"/>
    </location>
</feature>
<dbReference type="InterPro" id="IPR013525">
    <property type="entry name" value="ABC2_TM"/>
</dbReference>
<name>A0A6N7VTR0_9ACTO</name>
<comment type="caution">
    <text evidence="7">The sequence shown here is derived from an EMBL/GenBank/DDBJ whole genome shotgun (WGS) entry which is preliminary data.</text>
</comment>
<dbReference type="Gene3D" id="3.40.1710.10">
    <property type="entry name" value="abc type-2 transporter like domain"/>
    <property type="match status" value="1"/>
</dbReference>
<evidence type="ECO:0000256" key="5">
    <source>
        <dbReference type="SAM" id="Phobius"/>
    </source>
</evidence>
<accession>A0A6N7VTR0</accession>
<dbReference type="PANTHER" id="PTHR43077">
    <property type="entry name" value="TRANSPORT PERMEASE YVFS-RELATED"/>
    <property type="match status" value="1"/>
</dbReference>
<dbReference type="RefSeq" id="WP_154544600.1">
    <property type="nucleotide sequence ID" value="NZ_VULO01000006.1"/>
</dbReference>
<evidence type="ECO:0000313" key="7">
    <source>
        <dbReference type="EMBL" id="MSS84340.1"/>
    </source>
</evidence>
<dbReference type="Gene3D" id="1.20.1480.30">
    <property type="entry name" value="Designed four-helix bundle protein"/>
    <property type="match status" value="1"/>
</dbReference>
<feature type="transmembrane region" description="Helical" evidence="5">
    <location>
        <begin position="572"/>
        <end position="596"/>
    </location>
</feature>
<keyword evidence="2 5" id="KW-0812">Transmembrane</keyword>
<dbReference type="EMBL" id="VULO01000006">
    <property type="protein sequence ID" value="MSS84340.1"/>
    <property type="molecule type" value="Genomic_DNA"/>
</dbReference>
<feature type="domain" description="ABC-2 type transporter transmembrane" evidence="6">
    <location>
        <begin position="406"/>
        <end position="705"/>
    </location>
</feature>
<proteinExistence type="predicted"/>
<dbReference type="AlphaFoldDB" id="A0A6N7VTR0"/>